<sequence length="150" mass="16657">MVDRNGARGMTQTPTPKIPIPCEFDDLSNCPVRSVLDRIGDKWSTLLILQLQDGPKRFGVLRRSLPDISQRMLTQTLRNLQRDGLVDRTVFDTVPPSVEYSLTDMGQSLLTPIAGLVNWAQVNQPSIQDSRDSFDHAAAQIDGARQVRAG</sequence>
<dbReference type="PANTHER" id="PTHR33204:SF39">
    <property type="entry name" value="TRANSCRIPTIONAL REGULATORY PROTEIN"/>
    <property type="match status" value="1"/>
</dbReference>
<comment type="caution">
    <text evidence="5">The sequence shown here is derived from an EMBL/GenBank/DDBJ whole genome shotgun (WGS) entry which is preliminary data.</text>
</comment>
<evidence type="ECO:0000256" key="3">
    <source>
        <dbReference type="ARBA" id="ARBA00023163"/>
    </source>
</evidence>
<name>A0A7Y0HEV5_9PROT</name>
<dbReference type="Pfam" id="PF01638">
    <property type="entry name" value="HxlR"/>
    <property type="match status" value="1"/>
</dbReference>
<organism evidence="5 6">
    <name type="scientific">Pacificispira spongiicola</name>
    <dbReference type="NCBI Taxonomy" id="2729598"/>
    <lineage>
        <taxon>Bacteria</taxon>
        <taxon>Pseudomonadati</taxon>
        <taxon>Pseudomonadota</taxon>
        <taxon>Alphaproteobacteria</taxon>
        <taxon>Rhodospirillales</taxon>
        <taxon>Rhodospirillaceae</taxon>
        <taxon>Pacificispira</taxon>
    </lineage>
</organism>
<evidence type="ECO:0000256" key="1">
    <source>
        <dbReference type="ARBA" id="ARBA00023015"/>
    </source>
</evidence>
<evidence type="ECO:0000256" key="2">
    <source>
        <dbReference type="ARBA" id="ARBA00023125"/>
    </source>
</evidence>
<evidence type="ECO:0000313" key="5">
    <source>
        <dbReference type="EMBL" id="NMM45276.1"/>
    </source>
</evidence>
<evidence type="ECO:0000313" key="6">
    <source>
        <dbReference type="Proteomes" id="UP000539372"/>
    </source>
</evidence>
<keyword evidence="2" id="KW-0238">DNA-binding</keyword>
<accession>A0A7Y0HEV5</accession>
<dbReference type="InterPro" id="IPR002577">
    <property type="entry name" value="HTH_HxlR"/>
</dbReference>
<feature type="domain" description="HTH hxlR-type" evidence="4">
    <location>
        <begin position="30"/>
        <end position="128"/>
    </location>
</feature>
<keyword evidence="3" id="KW-0804">Transcription</keyword>
<dbReference type="GO" id="GO:0003677">
    <property type="term" value="F:DNA binding"/>
    <property type="evidence" value="ECO:0007669"/>
    <property type="project" value="UniProtKB-KW"/>
</dbReference>
<dbReference type="Gene3D" id="1.10.10.10">
    <property type="entry name" value="Winged helix-like DNA-binding domain superfamily/Winged helix DNA-binding domain"/>
    <property type="match status" value="1"/>
</dbReference>
<dbReference type="PANTHER" id="PTHR33204">
    <property type="entry name" value="TRANSCRIPTIONAL REGULATOR, MARR FAMILY"/>
    <property type="match status" value="1"/>
</dbReference>
<protein>
    <submittedName>
        <fullName evidence="5">Helix-turn-helix transcriptional regulator</fullName>
    </submittedName>
</protein>
<reference evidence="5 6" key="1">
    <citation type="submission" date="2020-04" db="EMBL/GenBank/DDBJ databases">
        <title>Rhodospirillaceae bacterium KN72 isolated from deep sea.</title>
        <authorList>
            <person name="Zhang D.-C."/>
        </authorList>
    </citation>
    <scope>NUCLEOTIDE SEQUENCE [LARGE SCALE GENOMIC DNA]</scope>
    <source>
        <strain evidence="5 6">KN72</strain>
    </source>
</reference>
<proteinExistence type="predicted"/>
<dbReference type="SUPFAM" id="SSF46785">
    <property type="entry name" value="Winged helix' DNA-binding domain"/>
    <property type="match status" value="1"/>
</dbReference>
<dbReference type="InterPro" id="IPR036390">
    <property type="entry name" value="WH_DNA-bd_sf"/>
</dbReference>
<dbReference type="AlphaFoldDB" id="A0A7Y0HEV5"/>
<dbReference type="InterPro" id="IPR036388">
    <property type="entry name" value="WH-like_DNA-bd_sf"/>
</dbReference>
<keyword evidence="1" id="KW-0805">Transcription regulation</keyword>
<gene>
    <name evidence="5" type="ORF">HH303_12355</name>
</gene>
<evidence type="ECO:0000259" key="4">
    <source>
        <dbReference type="PROSITE" id="PS51118"/>
    </source>
</evidence>
<keyword evidence="6" id="KW-1185">Reference proteome</keyword>
<dbReference type="PROSITE" id="PS51118">
    <property type="entry name" value="HTH_HXLR"/>
    <property type="match status" value="1"/>
</dbReference>
<dbReference type="Proteomes" id="UP000539372">
    <property type="component" value="Unassembled WGS sequence"/>
</dbReference>
<dbReference type="EMBL" id="JABBNT010000003">
    <property type="protein sequence ID" value="NMM45276.1"/>
    <property type="molecule type" value="Genomic_DNA"/>
</dbReference>